<name>A0A0H5Q5M8_9ZZZZ</name>
<dbReference type="AlphaFoldDB" id="A0A0H5Q5M8"/>
<protein>
    <submittedName>
        <fullName evidence="1">Uncharacterized protein</fullName>
    </submittedName>
</protein>
<dbReference type="EMBL" id="LN854022">
    <property type="protein sequence ID" value="CRY97316.1"/>
    <property type="molecule type" value="Genomic_DNA"/>
</dbReference>
<reference evidence="1" key="2">
    <citation type="submission" date="2015-07" db="EMBL/GenBank/DDBJ databases">
        <title>Plasmids, circular viruses and viroids from rat gut.</title>
        <authorList>
            <person name="Jorgensen T.J."/>
            <person name="Hansen M.A."/>
            <person name="Xu Z."/>
            <person name="Tabak M.A."/>
            <person name="Sorensen S.J."/>
            <person name="Hansen L.H."/>
        </authorList>
    </citation>
    <scope>NUCLEOTIDE SEQUENCE</scope>
    <source>
        <strain evidence="1">RGFK1483</strain>
    </source>
</reference>
<sequence length="67" mass="7608">MQMQPVQIPTVQLLWDDRVKMWHIMGRAPGSVSPSTVRADTRTPIGPTEIAILVKVIREEILSWLDV</sequence>
<accession>A0A0H5Q5M8</accession>
<proteinExistence type="predicted"/>
<evidence type="ECO:0000313" key="1">
    <source>
        <dbReference type="EMBL" id="CRY97316.1"/>
    </source>
</evidence>
<reference evidence="1" key="1">
    <citation type="submission" date="2015-06" db="EMBL/GenBank/DDBJ databases">
        <authorList>
            <person name="Joergensen T."/>
        </authorList>
    </citation>
    <scope>NUCLEOTIDE SEQUENCE</scope>
    <source>
        <strain evidence="1">RGFK1483</strain>
    </source>
</reference>
<organism evidence="1">
    <name type="scientific">uncultured prokaryote</name>
    <dbReference type="NCBI Taxonomy" id="198431"/>
    <lineage>
        <taxon>unclassified sequences</taxon>
        <taxon>environmental samples</taxon>
    </lineage>
</organism>